<name>A0A2T4MX42_AERVE</name>
<gene>
    <name evidence="1" type="ORF">DAA48_22195</name>
</gene>
<comment type="caution">
    <text evidence="1">The sequence shown here is derived from an EMBL/GenBank/DDBJ whole genome shotgun (WGS) entry which is preliminary data.</text>
</comment>
<reference evidence="1 2" key="1">
    <citation type="submission" date="2018-03" db="EMBL/GenBank/DDBJ databases">
        <title>Aeromonas veronii whole genome sequencing and analysis.</title>
        <authorList>
            <person name="Xie H."/>
            <person name="Liu T."/>
            <person name="Wang K."/>
        </authorList>
    </citation>
    <scope>NUCLEOTIDE SEQUENCE [LARGE SCALE GENOMIC DNA]</scope>
    <source>
        <strain evidence="1 2">XH.VA.1</strain>
    </source>
</reference>
<proteinExistence type="predicted"/>
<evidence type="ECO:0000313" key="1">
    <source>
        <dbReference type="EMBL" id="PTH79145.1"/>
    </source>
</evidence>
<sequence>MTESEMIDSLSTKSEEKAKDIAVLDDGLSTELSSRERELIEKKRHALVKYLYEQQELDSARKILSDENRKAAYEETKRDKIPLSPDEIIELRRLDIAAKKAENAPISNSGVKLEIRTLDLDVDAPKPVILNVAPGYASSIVFYDQTGAPWPIDGDIIGDINSFGSKGMSKQKHIAVFEISKEFAQSNALINLEGLSIPIVVKLVGHDGVVDSRLSVRIPKMGPGAALQPFVHDQLENASSDMLNVLNGDKLAGSKRFELIGVPGEVTYKDDALFIRTRANLISPPWKRSVVSPSGYKVYELPPVTNLLFSVDGEMKNATIEKGFDVNITHTKSIFSE</sequence>
<accession>A0A2T4MX42</accession>
<dbReference type="AlphaFoldDB" id="A0A2T4MX42"/>
<dbReference type="Pfam" id="PF12293">
    <property type="entry name" value="T4BSS_DotH_IcmK"/>
    <property type="match status" value="1"/>
</dbReference>
<protein>
    <submittedName>
        <fullName evidence="1">Uncharacterized protein</fullName>
    </submittedName>
</protein>
<dbReference type="Proteomes" id="UP000241986">
    <property type="component" value="Unassembled WGS sequence"/>
</dbReference>
<dbReference type="EMBL" id="PZKL01000045">
    <property type="protein sequence ID" value="PTH79145.1"/>
    <property type="molecule type" value="Genomic_DNA"/>
</dbReference>
<organism evidence="1 2">
    <name type="scientific">Aeromonas veronii</name>
    <dbReference type="NCBI Taxonomy" id="654"/>
    <lineage>
        <taxon>Bacteria</taxon>
        <taxon>Pseudomonadati</taxon>
        <taxon>Pseudomonadota</taxon>
        <taxon>Gammaproteobacteria</taxon>
        <taxon>Aeromonadales</taxon>
        <taxon>Aeromonadaceae</taxon>
        <taxon>Aeromonas</taxon>
    </lineage>
</organism>
<dbReference type="InterPro" id="IPR022073">
    <property type="entry name" value="T4BSS_DotH_IcmK"/>
</dbReference>
<evidence type="ECO:0000313" key="2">
    <source>
        <dbReference type="Proteomes" id="UP000241986"/>
    </source>
</evidence>